<dbReference type="NCBIfam" id="NF041554">
    <property type="entry name" value="SA1362_fam"/>
    <property type="match status" value="1"/>
</dbReference>
<evidence type="ECO:0000256" key="1">
    <source>
        <dbReference type="SAM" id="MobiDB-lite"/>
    </source>
</evidence>
<feature type="transmembrane region" description="Helical" evidence="2">
    <location>
        <begin position="9"/>
        <end position="26"/>
    </location>
</feature>
<feature type="compositionally biased region" description="Polar residues" evidence="1">
    <location>
        <begin position="95"/>
        <end position="105"/>
    </location>
</feature>
<keyword evidence="2" id="KW-0812">Transmembrane</keyword>
<dbReference type="RefSeq" id="WP_377345166.1">
    <property type="nucleotide sequence ID" value="NZ_JBHLTP010000003.1"/>
</dbReference>
<accession>A0ABV6LJS8</accession>
<protein>
    <submittedName>
        <fullName evidence="3">SA1362 family protein</fullName>
    </submittedName>
</protein>
<reference evidence="3 4" key="1">
    <citation type="submission" date="2024-09" db="EMBL/GenBank/DDBJ databases">
        <authorList>
            <person name="Sun Q."/>
            <person name="Mori K."/>
        </authorList>
    </citation>
    <scope>NUCLEOTIDE SEQUENCE [LARGE SCALE GENOMIC DNA]</scope>
    <source>
        <strain evidence="3 4">NCAIM B.02529</strain>
    </source>
</reference>
<name>A0ABV6LJS8_9BACI</name>
<keyword evidence="4" id="KW-1185">Reference proteome</keyword>
<dbReference type="Proteomes" id="UP001589836">
    <property type="component" value="Unassembled WGS sequence"/>
</dbReference>
<feature type="compositionally biased region" description="Basic residues" evidence="1">
    <location>
        <begin position="67"/>
        <end position="79"/>
    </location>
</feature>
<comment type="caution">
    <text evidence="3">The sequence shown here is derived from an EMBL/GenBank/DDBJ whole genome shotgun (WGS) entry which is preliminary data.</text>
</comment>
<keyword evidence="2" id="KW-1133">Transmembrane helix</keyword>
<evidence type="ECO:0000313" key="3">
    <source>
        <dbReference type="EMBL" id="MFC0522645.1"/>
    </source>
</evidence>
<proteinExistence type="predicted"/>
<evidence type="ECO:0000313" key="4">
    <source>
        <dbReference type="Proteomes" id="UP001589836"/>
    </source>
</evidence>
<keyword evidence="2" id="KW-0472">Membrane</keyword>
<feature type="transmembrane region" description="Helical" evidence="2">
    <location>
        <begin position="32"/>
        <end position="54"/>
    </location>
</feature>
<feature type="compositionally biased region" description="Basic and acidic residues" evidence="1">
    <location>
        <begin position="111"/>
        <end position="133"/>
    </location>
</feature>
<dbReference type="InterPro" id="IPR048110">
    <property type="entry name" value="SA1362/YqhP-like"/>
</dbReference>
<feature type="region of interest" description="Disordered" evidence="1">
    <location>
        <begin position="61"/>
        <end position="133"/>
    </location>
</feature>
<dbReference type="EMBL" id="JBHLTP010000003">
    <property type="protein sequence ID" value="MFC0522645.1"/>
    <property type="molecule type" value="Genomic_DNA"/>
</dbReference>
<organism evidence="3 4">
    <name type="scientific">Pontibacillus salicampi</name>
    <dbReference type="NCBI Taxonomy" id="1449801"/>
    <lineage>
        <taxon>Bacteria</taxon>
        <taxon>Bacillati</taxon>
        <taxon>Bacillota</taxon>
        <taxon>Bacilli</taxon>
        <taxon>Bacillales</taxon>
        <taxon>Bacillaceae</taxon>
        <taxon>Pontibacillus</taxon>
    </lineage>
</organism>
<evidence type="ECO:0000256" key="2">
    <source>
        <dbReference type="SAM" id="Phobius"/>
    </source>
</evidence>
<sequence length="133" mass="15103">MFQKFAKPLFYTIISLAIIGIAYRLFTDTQGFFKQVLFTVGFAALIIGVVYFFINRRSGGQSNEMKRYRKAVRQSKQKYGKTNSSSIAKKVKPSTLKQKVTSNKSSKSKGRKDVPHLRVIEGSKNKKKDRASL</sequence>
<gene>
    <name evidence="3" type="ORF">ACFFGV_03465</name>
</gene>